<sequence>RPALSVILKKLENLSAEPIEFISNDVRYGSLKAENYQSQHRHSS</sequence>
<feature type="non-terminal residue" evidence="1">
    <location>
        <position position="44"/>
    </location>
</feature>
<keyword evidence="2" id="KW-1185">Reference proteome</keyword>
<feature type="non-terminal residue" evidence="1">
    <location>
        <position position="1"/>
    </location>
</feature>
<comment type="caution">
    <text evidence="1">The sequence shown here is derived from an EMBL/GenBank/DDBJ whole genome shotgun (WGS) entry which is preliminary data.</text>
</comment>
<reference evidence="1" key="1">
    <citation type="submission" date="2021-06" db="EMBL/GenBank/DDBJ databases">
        <authorList>
            <person name="Kallberg Y."/>
            <person name="Tangrot J."/>
            <person name="Rosling A."/>
        </authorList>
    </citation>
    <scope>NUCLEOTIDE SEQUENCE</scope>
    <source>
        <strain evidence="1">MA461A</strain>
    </source>
</reference>
<evidence type="ECO:0000313" key="1">
    <source>
        <dbReference type="EMBL" id="CAG8840518.1"/>
    </source>
</evidence>
<accession>A0ACA9SJ76</accession>
<organism evidence="1 2">
    <name type="scientific">Racocetra persica</name>
    <dbReference type="NCBI Taxonomy" id="160502"/>
    <lineage>
        <taxon>Eukaryota</taxon>
        <taxon>Fungi</taxon>
        <taxon>Fungi incertae sedis</taxon>
        <taxon>Mucoromycota</taxon>
        <taxon>Glomeromycotina</taxon>
        <taxon>Glomeromycetes</taxon>
        <taxon>Diversisporales</taxon>
        <taxon>Gigasporaceae</taxon>
        <taxon>Racocetra</taxon>
    </lineage>
</organism>
<name>A0ACA9SJ76_9GLOM</name>
<dbReference type="EMBL" id="CAJVQC010126992">
    <property type="protein sequence ID" value="CAG8840518.1"/>
    <property type="molecule type" value="Genomic_DNA"/>
</dbReference>
<gene>
    <name evidence="1" type="ORF">RPERSI_LOCUS31459</name>
</gene>
<evidence type="ECO:0000313" key="2">
    <source>
        <dbReference type="Proteomes" id="UP000789920"/>
    </source>
</evidence>
<protein>
    <submittedName>
        <fullName evidence="1">36772_t:CDS:1</fullName>
    </submittedName>
</protein>
<proteinExistence type="predicted"/>
<dbReference type="Proteomes" id="UP000789920">
    <property type="component" value="Unassembled WGS sequence"/>
</dbReference>